<evidence type="ECO:0000256" key="5">
    <source>
        <dbReference type="ARBA" id="ARBA00022833"/>
    </source>
</evidence>
<evidence type="ECO:0000313" key="11">
    <source>
        <dbReference type="EMBL" id="KAL3777862.1"/>
    </source>
</evidence>
<dbReference type="Gene3D" id="3.30.160.60">
    <property type="entry name" value="Classic Zinc Finger"/>
    <property type="match status" value="1"/>
</dbReference>
<proteinExistence type="predicted"/>
<feature type="domain" description="PHD-type" evidence="9">
    <location>
        <begin position="939"/>
        <end position="1001"/>
    </location>
</feature>
<feature type="region of interest" description="Disordered" evidence="8">
    <location>
        <begin position="238"/>
        <end position="301"/>
    </location>
</feature>
<dbReference type="EMBL" id="JALLPJ020001023">
    <property type="protein sequence ID" value="KAL3777862.1"/>
    <property type="molecule type" value="Genomic_DNA"/>
</dbReference>
<feature type="compositionally biased region" description="Polar residues" evidence="8">
    <location>
        <begin position="828"/>
        <end position="840"/>
    </location>
</feature>
<dbReference type="InterPro" id="IPR050888">
    <property type="entry name" value="ZnF_C2H2-type_TF"/>
</dbReference>
<keyword evidence="12" id="KW-1185">Reference proteome</keyword>
<keyword evidence="4 7" id="KW-0863">Zinc-finger</keyword>
<evidence type="ECO:0000259" key="10">
    <source>
        <dbReference type="PROSITE" id="PS50157"/>
    </source>
</evidence>
<evidence type="ECO:0000256" key="3">
    <source>
        <dbReference type="ARBA" id="ARBA00022737"/>
    </source>
</evidence>
<keyword evidence="3" id="KW-0677">Repeat</keyword>
<dbReference type="SUPFAM" id="SSF57667">
    <property type="entry name" value="beta-beta-alpha zinc fingers"/>
    <property type="match status" value="1"/>
</dbReference>
<protein>
    <recommendedName>
        <fullName evidence="13">C2H2-type domain-containing protein</fullName>
    </recommendedName>
</protein>
<evidence type="ECO:0000256" key="4">
    <source>
        <dbReference type="ARBA" id="ARBA00022771"/>
    </source>
</evidence>
<dbReference type="Pfam" id="PF00096">
    <property type="entry name" value="zf-C2H2"/>
    <property type="match status" value="1"/>
</dbReference>
<feature type="compositionally biased region" description="Low complexity" evidence="8">
    <location>
        <begin position="15"/>
        <end position="31"/>
    </location>
</feature>
<dbReference type="AlphaFoldDB" id="A0ABD3NS21"/>
<accession>A0ABD3NS21</accession>
<comment type="subcellular location">
    <subcellularLocation>
        <location evidence="1">Nucleus</location>
    </subcellularLocation>
</comment>
<evidence type="ECO:0000259" key="9">
    <source>
        <dbReference type="PROSITE" id="PS50016"/>
    </source>
</evidence>
<dbReference type="InterPro" id="IPR013083">
    <property type="entry name" value="Znf_RING/FYVE/PHD"/>
</dbReference>
<evidence type="ECO:0000256" key="2">
    <source>
        <dbReference type="ARBA" id="ARBA00022723"/>
    </source>
</evidence>
<evidence type="ECO:0000256" key="8">
    <source>
        <dbReference type="SAM" id="MobiDB-lite"/>
    </source>
</evidence>
<keyword evidence="6" id="KW-0539">Nucleus</keyword>
<evidence type="ECO:0000256" key="1">
    <source>
        <dbReference type="ARBA" id="ARBA00004123"/>
    </source>
</evidence>
<evidence type="ECO:0000256" key="7">
    <source>
        <dbReference type="PROSITE-ProRule" id="PRU00042"/>
    </source>
</evidence>
<dbReference type="SMART" id="SM00355">
    <property type="entry name" value="ZnF_C2H2"/>
    <property type="match status" value="5"/>
</dbReference>
<dbReference type="PROSITE" id="PS50157">
    <property type="entry name" value="ZINC_FINGER_C2H2_2"/>
    <property type="match status" value="1"/>
</dbReference>
<dbReference type="PROSITE" id="PS50016">
    <property type="entry name" value="ZF_PHD_2"/>
    <property type="match status" value="1"/>
</dbReference>
<name>A0ABD3NS21_9STRA</name>
<feature type="compositionally biased region" description="Acidic residues" evidence="8">
    <location>
        <begin position="263"/>
        <end position="275"/>
    </location>
</feature>
<feature type="compositionally biased region" description="Basic and acidic residues" evidence="8">
    <location>
        <begin position="32"/>
        <end position="44"/>
    </location>
</feature>
<feature type="region of interest" description="Disordered" evidence="8">
    <location>
        <begin position="66"/>
        <end position="169"/>
    </location>
</feature>
<feature type="compositionally biased region" description="Basic and acidic residues" evidence="8">
    <location>
        <begin position="238"/>
        <end position="248"/>
    </location>
</feature>
<dbReference type="InterPro" id="IPR001965">
    <property type="entry name" value="Znf_PHD"/>
</dbReference>
<dbReference type="Gene3D" id="3.30.40.10">
    <property type="entry name" value="Zinc/RING finger domain, C3HC4 (zinc finger)"/>
    <property type="match status" value="1"/>
</dbReference>
<dbReference type="InterPro" id="IPR013087">
    <property type="entry name" value="Znf_C2H2_type"/>
</dbReference>
<dbReference type="PANTHER" id="PTHR24406">
    <property type="entry name" value="TRANSCRIPTIONAL REPRESSOR CTCFL-RELATED"/>
    <property type="match status" value="1"/>
</dbReference>
<feature type="region of interest" description="Disordered" evidence="8">
    <location>
        <begin position="828"/>
        <end position="893"/>
    </location>
</feature>
<comment type="caution">
    <text evidence="11">The sequence shown here is derived from an EMBL/GenBank/DDBJ whole genome shotgun (WGS) entry which is preliminary data.</text>
</comment>
<dbReference type="GO" id="GO:0008270">
    <property type="term" value="F:zinc ion binding"/>
    <property type="evidence" value="ECO:0007669"/>
    <property type="project" value="UniProtKB-KW"/>
</dbReference>
<sequence>MGKRSHPKKVKAESPVPDVHVSAAAAASKPDASTKKAGGNDDGSKFACPKCSRVFTSSYGLKYHTEKKVCQYSPATKSSGKKKRPTKQSPVKLESEDEEDETLEQISKQSPPKSNGKKPPMRQEEEESESEYDYGGSNEDEADEEPKAKKRRMNTPPKKVTKSTVSELNGNLKCPSCDQTFKSKLGLKGHIENNVCNRAKVVVEEKKAMICQTCNKSFTSKGGFRYHTLNSVCKTTLVDDKPNDETKPTGRRAARKNYKLDKDSDESDSDDDASEAETIVSSKKRKRTSTSESKSEAPIAKDASVEEEFQCPLCFKTFTSSYGLQYHTNKNVCQRKKDEAVIDRYDSHPQFGQVSPGTLCVTKFGIVKVIADSNLPAGHHTSKRCRKAKAERFEQRKYNHICKQRDVAESMYTGGRRRRQKLQELQESAATHRSDKIHSSLSANIWNLYCGTVSRHQILNENTSWRDVNGSPNGELEVASFAEDDPRLPKDYYPNRIVECELVSDERRRIESNGNNPEQVQPGKSLAGSKIRLFLARKELKEFYDETATNYVCSTCGESFSGKCEWEHHIKGFICSVELKSKQGKRFATLEAREDNLLDTEPYNNAFLSTMHAVMKTKQVDVEFGNPCKIKAHKKHKMPPWIVFNEQHTSMYPELFIAMNFKRGSQNRNWAGQIKAAEDYIPKIERLRNKRKRRVLKYEMKSSVEQETAQQESAKRKAKITADMVHRFALQQAAKQEEAKKLGKRVITSDQLHDFALQQAARQERAKEVSNKRKIEPMRTLPLKADEVNSLPPPLPAIDTGLFGEDAMINFADTDHIKANAEINVQAATTSQPAATNVASLTKAKKPRTRKKKANESKKNGKRESSSSVPLSDAIDPAATNVNVSEPENSNAPEAQDAGVKLYLNGKYKNPVVIDTQVLVAECDGGRYPTITRFEGDHPTECVLCSRNGADDEDPLIECDFCKNTVHQICLNKKMLNKEPPIIIRELEPHDSVMCHDCMMYCIARRARAESRRTSKWHYELSRVGLSHPDAANLAEEVDLSKGLAENDIDDDTPTYSPCPNGGPGGLICCSHCTASYSRSLSNTAKEMELQSIANAGQEMNEILDLLADAKQRLLNATEVSQANEIRRRLLRTNEV</sequence>
<evidence type="ECO:0008006" key="13">
    <source>
        <dbReference type="Google" id="ProtNLM"/>
    </source>
</evidence>
<reference evidence="11 12" key="1">
    <citation type="submission" date="2024-10" db="EMBL/GenBank/DDBJ databases">
        <title>Updated reference genomes for cyclostephanoid diatoms.</title>
        <authorList>
            <person name="Roberts W.R."/>
            <person name="Alverson A.J."/>
        </authorList>
    </citation>
    <scope>NUCLEOTIDE SEQUENCE [LARGE SCALE GENOMIC DNA]</scope>
    <source>
        <strain evidence="11 12">AJA010-31</strain>
    </source>
</reference>
<gene>
    <name evidence="11" type="ORF">ACHAWO_004782</name>
</gene>
<dbReference type="InterPro" id="IPR036236">
    <property type="entry name" value="Znf_C2H2_sf"/>
</dbReference>
<feature type="domain" description="C2H2-type" evidence="10">
    <location>
        <begin position="309"/>
        <end position="336"/>
    </location>
</feature>
<keyword evidence="5" id="KW-0862">Zinc</keyword>
<dbReference type="InterPro" id="IPR019787">
    <property type="entry name" value="Znf_PHD-finger"/>
</dbReference>
<dbReference type="Proteomes" id="UP001530400">
    <property type="component" value="Unassembled WGS sequence"/>
</dbReference>
<feature type="compositionally biased region" description="Basic and acidic residues" evidence="8">
    <location>
        <begin position="854"/>
        <end position="865"/>
    </location>
</feature>
<dbReference type="SMART" id="SM00249">
    <property type="entry name" value="PHD"/>
    <property type="match status" value="1"/>
</dbReference>
<feature type="region of interest" description="Disordered" evidence="8">
    <location>
        <begin position="1"/>
        <end position="49"/>
    </location>
</feature>
<dbReference type="InterPro" id="IPR011011">
    <property type="entry name" value="Znf_FYVE_PHD"/>
</dbReference>
<feature type="compositionally biased region" description="Acidic residues" evidence="8">
    <location>
        <begin position="124"/>
        <end position="144"/>
    </location>
</feature>
<dbReference type="GO" id="GO:0005634">
    <property type="term" value="C:nucleus"/>
    <property type="evidence" value="ECO:0007669"/>
    <property type="project" value="UniProtKB-SubCell"/>
</dbReference>
<feature type="compositionally biased region" description="Polar residues" evidence="8">
    <location>
        <begin position="880"/>
        <end position="893"/>
    </location>
</feature>
<evidence type="ECO:0000256" key="6">
    <source>
        <dbReference type="ARBA" id="ARBA00023242"/>
    </source>
</evidence>
<feature type="compositionally biased region" description="Basic residues" evidence="8">
    <location>
        <begin position="843"/>
        <end position="853"/>
    </location>
</feature>
<evidence type="ECO:0000313" key="12">
    <source>
        <dbReference type="Proteomes" id="UP001530400"/>
    </source>
</evidence>
<keyword evidence="2" id="KW-0479">Metal-binding</keyword>
<dbReference type="SUPFAM" id="SSF57903">
    <property type="entry name" value="FYVE/PHD zinc finger"/>
    <property type="match status" value="1"/>
</dbReference>
<organism evidence="11 12">
    <name type="scientific">Cyclotella atomus</name>
    <dbReference type="NCBI Taxonomy" id="382360"/>
    <lineage>
        <taxon>Eukaryota</taxon>
        <taxon>Sar</taxon>
        <taxon>Stramenopiles</taxon>
        <taxon>Ochrophyta</taxon>
        <taxon>Bacillariophyta</taxon>
        <taxon>Coscinodiscophyceae</taxon>
        <taxon>Thalassiosirophycidae</taxon>
        <taxon>Stephanodiscales</taxon>
        <taxon>Stephanodiscaceae</taxon>
        <taxon>Cyclotella</taxon>
    </lineage>
</organism>